<dbReference type="GeneID" id="24881800"/>
<dbReference type="KEGG" id="mmac:MSMAC_1847"/>
<name>A0A0E3RZ10_METMZ</name>
<dbReference type="InterPro" id="IPR036188">
    <property type="entry name" value="FAD/NAD-bd_sf"/>
</dbReference>
<dbReference type="EMBL" id="CP009514">
    <property type="protein sequence ID" value="AKB71737.1"/>
    <property type="molecule type" value="Genomic_DNA"/>
</dbReference>
<dbReference type="PANTHER" id="PTHR21197">
    <property type="entry name" value="UDP-GALACTOPYRANOSE MUTASE"/>
    <property type="match status" value="1"/>
</dbReference>
<dbReference type="GO" id="GO:0008767">
    <property type="term" value="F:UDP-galactopyranose mutase activity"/>
    <property type="evidence" value="ECO:0007669"/>
    <property type="project" value="TreeGrafter"/>
</dbReference>
<dbReference type="HOGENOM" id="CLU_026719_2_1_2"/>
<dbReference type="PATRIC" id="fig|1434113.4.peg.2313"/>
<evidence type="ECO:0000313" key="1">
    <source>
        <dbReference type="EMBL" id="AKB71737.1"/>
    </source>
</evidence>
<gene>
    <name evidence="1" type="ORF">MSMAC_1847</name>
</gene>
<dbReference type="Gene3D" id="3.50.50.60">
    <property type="entry name" value="FAD/NAD(P)-binding domain"/>
    <property type="match status" value="1"/>
</dbReference>
<dbReference type="Proteomes" id="UP000033071">
    <property type="component" value="Chromosome"/>
</dbReference>
<evidence type="ECO:0000313" key="2">
    <source>
        <dbReference type="Proteomes" id="UP000033071"/>
    </source>
</evidence>
<reference evidence="1 2" key="1">
    <citation type="submission" date="2014-07" db="EMBL/GenBank/DDBJ databases">
        <title>Methanogenic archaea and the global carbon cycle.</title>
        <authorList>
            <person name="Henriksen J.R."/>
            <person name="Luke J."/>
            <person name="Reinhart S."/>
            <person name="Benedict M.N."/>
            <person name="Youngblut N.D."/>
            <person name="Metcalf M.E."/>
            <person name="Whitaker R.J."/>
            <person name="Metcalf W.W."/>
        </authorList>
    </citation>
    <scope>NUCLEOTIDE SEQUENCE [LARGE SCALE GENOMIC DNA]</scope>
    <source>
        <strain evidence="1 2">C16</strain>
    </source>
</reference>
<organism evidence="1 2">
    <name type="scientific">Methanosarcina mazei C16</name>
    <dbReference type="NCBI Taxonomy" id="1434113"/>
    <lineage>
        <taxon>Archaea</taxon>
        <taxon>Methanobacteriati</taxon>
        <taxon>Methanobacteriota</taxon>
        <taxon>Stenosarchaea group</taxon>
        <taxon>Methanomicrobia</taxon>
        <taxon>Methanosarcinales</taxon>
        <taxon>Methanosarcinaceae</taxon>
        <taxon>Methanosarcina</taxon>
    </lineage>
</organism>
<dbReference type="Pfam" id="PF13450">
    <property type="entry name" value="NAD_binding_8"/>
    <property type="match status" value="1"/>
</dbReference>
<dbReference type="GO" id="GO:0005829">
    <property type="term" value="C:cytosol"/>
    <property type="evidence" value="ECO:0007669"/>
    <property type="project" value="TreeGrafter"/>
</dbReference>
<dbReference type="AlphaFoldDB" id="A0A0E3RZ10"/>
<proteinExistence type="predicted"/>
<protein>
    <submittedName>
        <fullName evidence="1">BarJ</fullName>
    </submittedName>
</protein>
<dbReference type="GO" id="GO:0050660">
    <property type="term" value="F:flavin adenine dinucleotide binding"/>
    <property type="evidence" value="ECO:0007669"/>
    <property type="project" value="TreeGrafter"/>
</dbReference>
<accession>A0A0E3RZ10</accession>
<dbReference type="SUPFAM" id="SSF51905">
    <property type="entry name" value="FAD/NAD(P)-binding domain"/>
    <property type="match status" value="1"/>
</dbReference>
<sequence length="444" mass="50977">MIKGENQKVVILGAGLAGLSSAFKLKKQGIETILLEKTSIAGGTAKTVKKNEYLFDLTGHALHLSDDIAKEFIFNELNLGKELVAVERKSVILMDDEFIPYPFQYNLSYLEENKRNLCVIEFLKTNYKNLHQTDNTNTNNLSFYRSFEQFCYSTLGKGISELFMIPYNEKLWATKAKDMGIEWMGKYVPKPNFEKIIEGAFVKKEVDGSGYNAHFYYPKSGGIQTLSNAIYGDIRDLVYFNQEVTGVDLENKEVFCGNKKYKYQYLISSIPLPEFLKLTNLSDKDRNLKWNVVRAFFVAVPSKKTPPFTWIYVPDPKNKIYRIGNFSLFSPSLSTNNEDVLYIECSANHEELEKLPTYEQIKDEIEKITQLDIDKIKLIEIIDICPGYPIYDLSWKEKVNSIKKDLEEKDVIVAGRYGSWKYESMEDSIMDGIIASNLIIQKGQ</sequence>
<dbReference type="PANTHER" id="PTHR21197:SF0">
    <property type="entry name" value="UDP-GALACTOPYRANOSE MUTASE"/>
    <property type="match status" value="1"/>
</dbReference>
<dbReference type="RefSeq" id="WP_048042089.1">
    <property type="nucleotide sequence ID" value="NZ_CP009514.1"/>
</dbReference>